<evidence type="ECO:0000313" key="2">
    <source>
        <dbReference type="EMBL" id="SON92668.1"/>
    </source>
</evidence>
<gene>
    <name evidence="2" type="ORF">XAP7430_810001</name>
</gene>
<comment type="caution">
    <text evidence="2">The sequence shown here is derived from an EMBL/GenBank/DDBJ whole genome shotgun (WGS) entry which is preliminary data.</text>
</comment>
<organism evidence="2 3">
    <name type="scientific">Xanthomonas campestris pv. phaseoli</name>
    <dbReference type="NCBI Taxonomy" id="317013"/>
    <lineage>
        <taxon>Bacteria</taxon>
        <taxon>Pseudomonadati</taxon>
        <taxon>Pseudomonadota</taxon>
        <taxon>Gammaproteobacteria</taxon>
        <taxon>Lysobacterales</taxon>
        <taxon>Lysobacteraceae</taxon>
        <taxon>Xanthomonas</taxon>
    </lineage>
</organism>
<dbReference type="EMBL" id="OCYS01000140">
    <property type="protein sequence ID" value="SON92668.1"/>
    <property type="molecule type" value="Genomic_DNA"/>
</dbReference>
<sequence>MMDLNALRLSVMRDRTAPDQPMLGCMQSRKVSCGAMRSGKRRAEYGAGDGNRILPRQPIDFPSLSRSGVIQK</sequence>
<dbReference type="Proteomes" id="UP000234166">
    <property type="component" value="Unassembled WGS sequence"/>
</dbReference>
<protein>
    <submittedName>
        <fullName evidence="2">Uncharacterized protein</fullName>
    </submittedName>
</protein>
<reference evidence="2 3" key="1">
    <citation type="submission" date="2017-10" db="EMBL/GenBank/DDBJ databases">
        <authorList>
            <person name="Regsiter A."/>
            <person name="William W."/>
        </authorList>
    </citation>
    <scope>NUCLEOTIDE SEQUENCE [LARGE SCALE GENOMIC DNA]</scope>
    <source>
        <strain evidence="2 3">CFBP7430</strain>
    </source>
</reference>
<name>A0AB38E5R4_XANCH</name>
<accession>A0AB38E5R4</accession>
<evidence type="ECO:0000256" key="1">
    <source>
        <dbReference type="SAM" id="MobiDB-lite"/>
    </source>
</evidence>
<feature type="region of interest" description="Disordered" evidence="1">
    <location>
        <begin position="42"/>
        <end position="72"/>
    </location>
</feature>
<dbReference type="AlphaFoldDB" id="A0AB38E5R4"/>
<evidence type="ECO:0000313" key="3">
    <source>
        <dbReference type="Proteomes" id="UP000234166"/>
    </source>
</evidence>
<proteinExistence type="predicted"/>